<keyword evidence="1" id="KW-0732">Signal</keyword>
<dbReference type="PROSITE" id="PS51257">
    <property type="entry name" value="PROKAR_LIPOPROTEIN"/>
    <property type="match status" value="1"/>
</dbReference>
<gene>
    <name evidence="2" type="ORF">NCTC12282_03973</name>
</gene>
<protein>
    <recommendedName>
        <fullName evidence="4">Lipoprotein</fullName>
    </recommendedName>
</protein>
<evidence type="ECO:0000256" key="1">
    <source>
        <dbReference type="SAM" id="SignalP"/>
    </source>
</evidence>
<evidence type="ECO:0008006" key="4">
    <source>
        <dbReference type="Google" id="ProtNLM"/>
    </source>
</evidence>
<feature type="chain" id="PRO_5019711863" description="Lipoprotein" evidence="1">
    <location>
        <begin position="17"/>
        <end position="97"/>
    </location>
</feature>
<proteinExistence type="predicted"/>
<dbReference type="EMBL" id="CAADJA010000002">
    <property type="protein sequence ID" value="VFS49495.1"/>
    <property type="molecule type" value="Genomic_DNA"/>
</dbReference>
<sequence>MIKRILIVFFSFSLFACTDSMEEKVVAYCLDAQKIFESGTKENCTCLYNEMSNTLSKSEITEMVKVPFGSINPNMTEGDFIYITAVNHTNCWGNASN</sequence>
<reference evidence="2 3" key="1">
    <citation type="submission" date="2019-03" db="EMBL/GenBank/DDBJ databases">
        <authorList>
            <consortium name="Pathogen Informatics"/>
        </authorList>
    </citation>
    <scope>NUCLEOTIDE SEQUENCE [LARGE SCALE GENOMIC DNA]</scope>
    <source>
        <strain evidence="2 3">NCTC12282</strain>
    </source>
</reference>
<feature type="signal peptide" evidence="1">
    <location>
        <begin position="1"/>
        <end position="16"/>
    </location>
</feature>
<organism evidence="2 3">
    <name type="scientific">Budvicia aquatica</name>
    <dbReference type="NCBI Taxonomy" id="82979"/>
    <lineage>
        <taxon>Bacteria</taxon>
        <taxon>Pseudomonadati</taxon>
        <taxon>Pseudomonadota</taxon>
        <taxon>Gammaproteobacteria</taxon>
        <taxon>Enterobacterales</taxon>
        <taxon>Budviciaceae</taxon>
        <taxon>Budvicia</taxon>
    </lineage>
</organism>
<evidence type="ECO:0000313" key="2">
    <source>
        <dbReference type="EMBL" id="VFS49495.1"/>
    </source>
</evidence>
<dbReference type="Proteomes" id="UP000373449">
    <property type="component" value="Unassembled WGS sequence"/>
</dbReference>
<name>A0A484ZMR4_9GAMM</name>
<accession>A0A484ZMR4</accession>
<evidence type="ECO:0000313" key="3">
    <source>
        <dbReference type="Proteomes" id="UP000373449"/>
    </source>
</evidence>
<dbReference type="AlphaFoldDB" id="A0A484ZMR4"/>